<dbReference type="PROSITE" id="PS50043">
    <property type="entry name" value="HTH_LUXR_2"/>
    <property type="match status" value="1"/>
</dbReference>
<evidence type="ECO:0000313" key="5">
    <source>
        <dbReference type="EMBL" id="MBH8572483.1"/>
    </source>
</evidence>
<proteinExistence type="predicted"/>
<keyword evidence="6" id="KW-1185">Reference proteome</keyword>
<dbReference type="PANTHER" id="PTHR44688">
    <property type="entry name" value="DNA-BINDING TRANSCRIPTIONAL ACTIVATOR DEVR_DOSR"/>
    <property type="match status" value="1"/>
</dbReference>
<dbReference type="RefSeq" id="WP_214431302.1">
    <property type="nucleotide sequence ID" value="NZ_CAWPUQ010000024.1"/>
</dbReference>
<feature type="domain" description="HTH luxR-type" evidence="4">
    <location>
        <begin position="159"/>
        <end position="224"/>
    </location>
</feature>
<dbReference type="PANTHER" id="PTHR44688:SF16">
    <property type="entry name" value="DNA-BINDING TRANSCRIPTIONAL ACTIVATOR DEVR_DOSR"/>
    <property type="match status" value="1"/>
</dbReference>
<dbReference type="SMART" id="SM00421">
    <property type="entry name" value="HTH_LUXR"/>
    <property type="match status" value="1"/>
</dbReference>
<dbReference type="SUPFAM" id="SSF55781">
    <property type="entry name" value="GAF domain-like"/>
    <property type="match status" value="1"/>
</dbReference>
<evidence type="ECO:0000259" key="4">
    <source>
        <dbReference type="PROSITE" id="PS50043"/>
    </source>
</evidence>
<dbReference type="Gene3D" id="1.10.10.10">
    <property type="entry name" value="Winged helix-like DNA-binding domain superfamily/Winged helix DNA-binding domain"/>
    <property type="match status" value="1"/>
</dbReference>
<dbReference type="InterPro" id="IPR016032">
    <property type="entry name" value="Sig_transdc_resp-reg_C-effctor"/>
</dbReference>
<keyword evidence="3" id="KW-0804">Transcription</keyword>
<keyword evidence="1" id="KW-0805">Transcription regulation</keyword>
<keyword evidence="2" id="KW-0238">DNA-binding</keyword>
<gene>
    <name evidence="5" type="ORF">I8752_05415</name>
</gene>
<name>A0A8J7I2J7_9NOST</name>
<dbReference type="GO" id="GO:0006355">
    <property type="term" value="P:regulation of DNA-templated transcription"/>
    <property type="evidence" value="ECO:0007669"/>
    <property type="project" value="InterPro"/>
</dbReference>
<reference evidence="5 6" key="1">
    <citation type="journal article" date="2021" name="Int. J. Syst. Evol. Microbiol.">
        <title>Amazonocrinis nigriterrae gen. nov., sp. nov., Atlanticothrix silvestris gen. nov., sp. nov. and Dendronalium phyllosphericum gen. nov., sp. nov., nostocacean cyanobacteria from Brazilian environments.</title>
        <authorList>
            <person name="Alvarenga D.O."/>
            <person name="Andreote A.P.D."/>
            <person name="Branco L.H.Z."/>
            <person name="Delbaje E."/>
            <person name="Cruz R.B."/>
            <person name="Varani A.M."/>
            <person name="Fiore M.F."/>
        </authorList>
    </citation>
    <scope>NUCLEOTIDE SEQUENCE [LARGE SCALE GENOMIC DNA]</scope>
    <source>
        <strain evidence="5 6">CENA369</strain>
    </source>
</reference>
<dbReference type="InterPro" id="IPR003018">
    <property type="entry name" value="GAF"/>
</dbReference>
<comment type="caution">
    <text evidence="5">The sequence shown here is derived from an EMBL/GenBank/DDBJ whole genome shotgun (WGS) entry which is preliminary data.</text>
</comment>
<organism evidence="5 6">
    <name type="scientific">Dendronalium phyllosphericum CENA369</name>
    <dbReference type="NCBI Taxonomy" id="1725256"/>
    <lineage>
        <taxon>Bacteria</taxon>
        <taxon>Bacillati</taxon>
        <taxon>Cyanobacteriota</taxon>
        <taxon>Cyanophyceae</taxon>
        <taxon>Nostocales</taxon>
        <taxon>Nostocaceae</taxon>
        <taxon>Dendronalium</taxon>
        <taxon>Dendronalium phyllosphericum</taxon>
    </lineage>
</organism>
<dbReference type="Pfam" id="PF00196">
    <property type="entry name" value="GerE"/>
    <property type="match status" value="1"/>
</dbReference>
<dbReference type="EMBL" id="JAECZA010000012">
    <property type="protein sequence ID" value="MBH8572483.1"/>
    <property type="molecule type" value="Genomic_DNA"/>
</dbReference>
<evidence type="ECO:0000256" key="1">
    <source>
        <dbReference type="ARBA" id="ARBA00023015"/>
    </source>
</evidence>
<evidence type="ECO:0000256" key="2">
    <source>
        <dbReference type="ARBA" id="ARBA00023125"/>
    </source>
</evidence>
<evidence type="ECO:0000256" key="3">
    <source>
        <dbReference type="ARBA" id="ARBA00023163"/>
    </source>
</evidence>
<dbReference type="Proteomes" id="UP000662314">
    <property type="component" value="Unassembled WGS sequence"/>
</dbReference>
<dbReference type="SMART" id="SM00065">
    <property type="entry name" value="GAF"/>
    <property type="match status" value="1"/>
</dbReference>
<evidence type="ECO:0000313" key="6">
    <source>
        <dbReference type="Proteomes" id="UP000662314"/>
    </source>
</evidence>
<protein>
    <submittedName>
        <fullName evidence="5">LuxR family transcriptional regulator</fullName>
    </submittedName>
</protein>
<sequence length="225" mass="25031">MTVNSLQFLFQAIAQARNEEELRQHVIIDVGKYFVAKRWGLFLFERLSPIEGNLPSIVKLALSTEYNPVLRYVVERHAPVHEELVLPPGVWKMICPRSDHGHVMAGPIVSNGRLIGGVGFTRHSDTPAFNAGNLADLSALCLHLSTWMATRQLQSKQFNSANINCLTPREIQIAELVAQGLTNAEIGAALWIQENSVKQALKRMFRKLGVSCRAEMIAQLYSKGG</sequence>
<dbReference type="PRINTS" id="PR00038">
    <property type="entry name" value="HTHLUXR"/>
</dbReference>
<dbReference type="PROSITE" id="PS00622">
    <property type="entry name" value="HTH_LUXR_1"/>
    <property type="match status" value="1"/>
</dbReference>
<dbReference type="InterPro" id="IPR000792">
    <property type="entry name" value="Tscrpt_reg_LuxR_C"/>
</dbReference>
<dbReference type="InterPro" id="IPR036388">
    <property type="entry name" value="WH-like_DNA-bd_sf"/>
</dbReference>
<dbReference type="AlphaFoldDB" id="A0A8J7I2J7"/>
<dbReference type="CDD" id="cd06170">
    <property type="entry name" value="LuxR_C_like"/>
    <property type="match status" value="1"/>
</dbReference>
<dbReference type="GO" id="GO:0003677">
    <property type="term" value="F:DNA binding"/>
    <property type="evidence" value="ECO:0007669"/>
    <property type="project" value="UniProtKB-KW"/>
</dbReference>
<accession>A0A8J7I2J7</accession>
<dbReference type="SUPFAM" id="SSF46894">
    <property type="entry name" value="C-terminal effector domain of the bipartite response regulators"/>
    <property type="match status" value="1"/>
</dbReference>